<keyword evidence="4" id="KW-0813">Transport</keyword>
<evidence type="ECO:0000256" key="2">
    <source>
        <dbReference type="ARBA" id="ARBA00004337"/>
    </source>
</evidence>
<reference evidence="11" key="1">
    <citation type="submission" date="2016-11" db="UniProtKB">
        <authorList>
            <consortium name="WormBaseParasite"/>
        </authorList>
    </citation>
    <scope>IDENTIFICATION</scope>
    <source>
        <strain evidence="11">pt0022</strain>
    </source>
</reference>
<comment type="subcellular location">
    <subcellularLocation>
        <location evidence="2">Endosome membrane</location>
        <topology evidence="2">Multi-pass membrane protein</topology>
    </subcellularLocation>
    <subcellularLocation>
        <location evidence="1">Lysosome membrane</location>
        <topology evidence="1">Multi-pass membrane protein</topology>
    </subcellularLocation>
</comment>
<evidence type="ECO:0000256" key="9">
    <source>
        <dbReference type="ARBA" id="ARBA00023228"/>
    </source>
</evidence>
<dbReference type="WBParaSite" id="maker-PairedContig_6294-snap-gene-0.6-mRNA-1">
    <property type="protein sequence ID" value="maker-PairedContig_6294-snap-gene-0.6-mRNA-1"/>
    <property type="gene ID" value="maker-PairedContig_6294-snap-gene-0.6"/>
</dbReference>
<dbReference type="PANTHER" id="PTHR31525">
    <property type="entry name" value="HEME TRANSPORTER HRG1"/>
    <property type="match status" value="1"/>
</dbReference>
<dbReference type="InterPro" id="IPR026218">
    <property type="entry name" value="HRG"/>
</dbReference>
<evidence type="ECO:0000256" key="5">
    <source>
        <dbReference type="ARBA" id="ARBA00022692"/>
    </source>
</evidence>
<accession>A0A1I8EXQ3</accession>
<dbReference type="GO" id="GO:0020037">
    <property type="term" value="F:heme binding"/>
    <property type="evidence" value="ECO:0007669"/>
    <property type="project" value="TreeGrafter"/>
</dbReference>
<evidence type="ECO:0000256" key="10">
    <source>
        <dbReference type="SAM" id="Phobius"/>
    </source>
</evidence>
<evidence type="ECO:0000256" key="4">
    <source>
        <dbReference type="ARBA" id="ARBA00022448"/>
    </source>
</evidence>
<feature type="transmembrane region" description="Helical" evidence="10">
    <location>
        <begin position="12"/>
        <end position="31"/>
    </location>
</feature>
<dbReference type="GO" id="GO:0010008">
    <property type="term" value="C:endosome membrane"/>
    <property type="evidence" value="ECO:0007669"/>
    <property type="project" value="UniProtKB-SubCell"/>
</dbReference>
<keyword evidence="7 10" id="KW-1133">Transmembrane helix</keyword>
<dbReference type="GO" id="GO:0005886">
    <property type="term" value="C:plasma membrane"/>
    <property type="evidence" value="ECO:0007669"/>
    <property type="project" value="TreeGrafter"/>
</dbReference>
<dbReference type="AlphaFoldDB" id="A0A1I8EXQ3"/>
<feature type="transmembrane region" description="Helical" evidence="10">
    <location>
        <begin position="75"/>
        <end position="99"/>
    </location>
</feature>
<dbReference type="GO" id="GO:0005765">
    <property type="term" value="C:lysosomal membrane"/>
    <property type="evidence" value="ECO:0007669"/>
    <property type="project" value="UniProtKB-SubCell"/>
</dbReference>
<keyword evidence="6" id="KW-0967">Endosome</keyword>
<keyword evidence="8 10" id="KW-0472">Membrane</keyword>
<proteinExistence type="inferred from homology"/>
<dbReference type="GO" id="GO:0015232">
    <property type="term" value="F:heme transmembrane transporter activity"/>
    <property type="evidence" value="ECO:0007669"/>
    <property type="project" value="InterPro"/>
</dbReference>
<dbReference type="PRINTS" id="PR02095">
    <property type="entry name" value="TRNSPORTRHRG"/>
</dbReference>
<dbReference type="Pfam" id="PF16954">
    <property type="entry name" value="HRG"/>
    <property type="match status" value="1"/>
</dbReference>
<keyword evidence="5 10" id="KW-0812">Transmembrane</keyword>
<feature type="transmembrane region" description="Helical" evidence="10">
    <location>
        <begin position="37"/>
        <end position="54"/>
    </location>
</feature>
<comment type="similarity">
    <text evidence="3">Belongs to the HRG family.</text>
</comment>
<dbReference type="PANTHER" id="PTHR31525:SF1">
    <property type="entry name" value="HEME TRANSPORTER HRG1"/>
    <property type="match status" value="1"/>
</dbReference>
<evidence type="ECO:0008006" key="12">
    <source>
        <dbReference type="Google" id="ProtNLM"/>
    </source>
</evidence>
<evidence type="ECO:0000256" key="6">
    <source>
        <dbReference type="ARBA" id="ARBA00022753"/>
    </source>
</evidence>
<evidence type="ECO:0000313" key="11">
    <source>
        <dbReference type="WBParaSite" id="maker-PairedContig_6294-snap-gene-0.6-mRNA-1"/>
    </source>
</evidence>
<organism evidence="11">
    <name type="scientific">Wuchereria bancrofti</name>
    <dbReference type="NCBI Taxonomy" id="6293"/>
    <lineage>
        <taxon>Eukaryota</taxon>
        <taxon>Metazoa</taxon>
        <taxon>Ecdysozoa</taxon>
        <taxon>Nematoda</taxon>
        <taxon>Chromadorea</taxon>
        <taxon>Rhabditida</taxon>
        <taxon>Spirurina</taxon>
        <taxon>Spiruromorpha</taxon>
        <taxon>Filarioidea</taxon>
        <taxon>Onchocercidae</taxon>
        <taxon>Wuchereria</taxon>
    </lineage>
</organism>
<keyword evidence="9" id="KW-0458">Lysosome</keyword>
<evidence type="ECO:0000256" key="7">
    <source>
        <dbReference type="ARBA" id="ARBA00022989"/>
    </source>
</evidence>
<sequence length="158" mass="18217">MALTCKMKVRLFWPLVGIISGIMAGLCFAIIYQNWSATVMAFISSVIAMNLFIIHRKHIKGTMSLLSKVTIKFIFAIHCILCIFCLGGIIVCVTLAIIWHQNLTHKGLMNENLWITAVWFFMTFKWSMLSAWYIYHYSSQVIILFLTLFTVQKKKILS</sequence>
<feature type="transmembrane region" description="Helical" evidence="10">
    <location>
        <begin position="132"/>
        <end position="151"/>
    </location>
</feature>
<evidence type="ECO:0000256" key="1">
    <source>
        <dbReference type="ARBA" id="ARBA00004155"/>
    </source>
</evidence>
<evidence type="ECO:0000256" key="8">
    <source>
        <dbReference type="ARBA" id="ARBA00023136"/>
    </source>
</evidence>
<name>A0A1I8EXQ3_WUCBA</name>
<evidence type="ECO:0000256" key="3">
    <source>
        <dbReference type="ARBA" id="ARBA00006203"/>
    </source>
</evidence>
<protein>
    <recommendedName>
        <fullName evidence="12">Heme transporter hrg-1</fullName>
    </recommendedName>
</protein>